<dbReference type="Proteomes" id="UP000024635">
    <property type="component" value="Unassembled WGS sequence"/>
</dbReference>
<sequence length="117" mass="13049">MHDLFSTVHVSHRVVNRMNFNETGRVSIASGKGGAIHTLFSPVYVKSSAVLVKFTSNSLTQRVGSYCLNAPIPQQWLRPLFSLLLNTANEPLLLNTATLNVKHVHLQNRLGKIERET</sequence>
<proteinExistence type="predicted"/>
<dbReference type="EMBL" id="JARK01001455">
    <property type="protein sequence ID" value="EYB99961.1"/>
    <property type="molecule type" value="Genomic_DNA"/>
</dbReference>
<keyword evidence="2" id="KW-1185">Reference proteome</keyword>
<evidence type="ECO:0000313" key="1">
    <source>
        <dbReference type="EMBL" id="EYB99961.1"/>
    </source>
</evidence>
<protein>
    <submittedName>
        <fullName evidence="1">Uncharacterized protein</fullName>
    </submittedName>
</protein>
<name>A0A016TBC6_9BILA</name>
<organism evidence="1 2">
    <name type="scientific">Ancylostoma ceylanicum</name>
    <dbReference type="NCBI Taxonomy" id="53326"/>
    <lineage>
        <taxon>Eukaryota</taxon>
        <taxon>Metazoa</taxon>
        <taxon>Ecdysozoa</taxon>
        <taxon>Nematoda</taxon>
        <taxon>Chromadorea</taxon>
        <taxon>Rhabditida</taxon>
        <taxon>Rhabditina</taxon>
        <taxon>Rhabditomorpha</taxon>
        <taxon>Strongyloidea</taxon>
        <taxon>Ancylostomatidae</taxon>
        <taxon>Ancylostomatinae</taxon>
        <taxon>Ancylostoma</taxon>
    </lineage>
</organism>
<comment type="caution">
    <text evidence="1">The sequence shown here is derived from an EMBL/GenBank/DDBJ whole genome shotgun (WGS) entry which is preliminary data.</text>
</comment>
<reference evidence="2" key="1">
    <citation type="journal article" date="2015" name="Nat. Genet.">
        <title>The genome and transcriptome of the zoonotic hookworm Ancylostoma ceylanicum identify infection-specific gene families.</title>
        <authorList>
            <person name="Schwarz E.M."/>
            <person name="Hu Y."/>
            <person name="Antoshechkin I."/>
            <person name="Miller M.M."/>
            <person name="Sternberg P.W."/>
            <person name="Aroian R.V."/>
        </authorList>
    </citation>
    <scope>NUCLEOTIDE SEQUENCE</scope>
    <source>
        <strain evidence="2">HY135</strain>
    </source>
</reference>
<evidence type="ECO:0000313" key="2">
    <source>
        <dbReference type="Proteomes" id="UP000024635"/>
    </source>
</evidence>
<dbReference type="AlphaFoldDB" id="A0A016TBC6"/>
<accession>A0A016TBC6</accession>
<gene>
    <name evidence="1" type="primary">Acey_s0119.g871</name>
    <name evidence="1" type="ORF">Y032_0119g871</name>
</gene>